<sequence length="78" mass="8663">MFGCVVVLDCSQTSVKHNEAEPGRRNKNPGPRRGPKKTALLGEAIYITNSENCINKQVQNFQVLPSLKQKTAMPQHSQ</sequence>
<accession>A0A5B7KDT6</accession>
<dbReference type="Proteomes" id="UP000324222">
    <property type="component" value="Unassembled WGS sequence"/>
</dbReference>
<gene>
    <name evidence="2" type="ORF">E2C01_099036</name>
</gene>
<comment type="caution">
    <text evidence="2">The sequence shown here is derived from an EMBL/GenBank/DDBJ whole genome shotgun (WGS) entry which is preliminary data.</text>
</comment>
<organism evidence="2 3">
    <name type="scientific">Portunus trituberculatus</name>
    <name type="common">Swimming crab</name>
    <name type="synonym">Neptunus trituberculatus</name>
    <dbReference type="NCBI Taxonomy" id="210409"/>
    <lineage>
        <taxon>Eukaryota</taxon>
        <taxon>Metazoa</taxon>
        <taxon>Ecdysozoa</taxon>
        <taxon>Arthropoda</taxon>
        <taxon>Crustacea</taxon>
        <taxon>Multicrustacea</taxon>
        <taxon>Malacostraca</taxon>
        <taxon>Eumalacostraca</taxon>
        <taxon>Eucarida</taxon>
        <taxon>Decapoda</taxon>
        <taxon>Pleocyemata</taxon>
        <taxon>Brachyura</taxon>
        <taxon>Eubrachyura</taxon>
        <taxon>Portunoidea</taxon>
        <taxon>Portunidae</taxon>
        <taxon>Portuninae</taxon>
        <taxon>Portunus</taxon>
    </lineage>
</organism>
<reference evidence="2 3" key="1">
    <citation type="submission" date="2019-05" db="EMBL/GenBank/DDBJ databases">
        <title>Another draft genome of Portunus trituberculatus and its Hox gene families provides insights of decapod evolution.</title>
        <authorList>
            <person name="Jeong J.-H."/>
            <person name="Song I."/>
            <person name="Kim S."/>
            <person name="Choi T."/>
            <person name="Kim D."/>
            <person name="Ryu S."/>
            <person name="Kim W."/>
        </authorList>
    </citation>
    <scope>NUCLEOTIDE SEQUENCE [LARGE SCALE GENOMIC DNA]</scope>
    <source>
        <tissue evidence="2">Muscle</tissue>
    </source>
</reference>
<protein>
    <submittedName>
        <fullName evidence="2">Uncharacterized protein</fullName>
    </submittedName>
</protein>
<proteinExistence type="predicted"/>
<name>A0A5B7KDT6_PORTR</name>
<dbReference type="AlphaFoldDB" id="A0A5B7KDT6"/>
<evidence type="ECO:0000313" key="2">
    <source>
        <dbReference type="EMBL" id="MPD03398.1"/>
    </source>
</evidence>
<evidence type="ECO:0000313" key="3">
    <source>
        <dbReference type="Proteomes" id="UP000324222"/>
    </source>
</evidence>
<keyword evidence="3" id="KW-1185">Reference proteome</keyword>
<feature type="region of interest" description="Disordered" evidence="1">
    <location>
        <begin position="14"/>
        <end position="37"/>
    </location>
</feature>
<evidence type="ECO:0000256" key="1">
    <source>
        <dbReference type="SAM" id="MobiDB-lite"/>
    </source>
</evidence>
<dbReference type="EMBL" id="VSRR010135939">
    <property type="protein sequence ID" value="MPD03398.1"/>
    <property type="molecule type" value="Genomic_DNA"/>
</dbReference>